<gene>
    <name evidence="1" type="ORF">SPELUC_LOCUS5887</name>
</gene>
<evidence type="ECO:0000313" key="2">
    <source>
        <dbReference type="Proteomes" id="UP000789366"/>
    </source>
</evidence>
<evidence type="ECO:0000313" key="1">
    <source>
        <dbReference type="EMBL" id="CAG8568236.1"/>
    </source>
</evidence>
<sequence>MSERIRQETSEEEITTPNEYSSVKENTEEYMKEEFRRDSIFIKVSSEDTFKFFFFKIPECIPIDVRACFKRLYPHSENYYSEKKECSSNITARNMHEVANYCIIDALRCQKLTVKCNVKNDYREVASIAYIFLFDTHYCANEMKAICHGNCSEKKGLYLIILEDLFNKRVDLKSKFTLLRKEKEHLEKLISTIKGKAEGITSAGQYNIGLVARFIIVKGFGIKYDNTNSLYLICLDKYYEKCDRDYNKNKLSKETYWSKIVKITMKVMDEFHNKKYFKVAHKEIVNFKPKKLFTKSIDTVKQGQTELFRFVEEKTMRKAMNIDNTHTIYQIIKDTLREASEKQWEFNQFVIPDLDERFSYVVMKSERYRDENGQLILCRNANYLEFPDIAKEFNMKIDINYYLEKQLDYVHASLMMIIDINHSL</sequence>
<organism evidence="1 2">
    <name type="scientific">Cetraspora pellucida</name>
    <dbReference type="NCBI Taxonomy" id="1433469"/>
    <lineage>
        <taxon>Eukaryota</taxon>
        <taxon>Fungi</taxon>
        <taxon>Fungi incertae sedis</taxon>
        <taxon>Mucoromycota</taxon>
        <taxon>Glomeromycotina</taxon>
        <taxon>Glomeromycetes</taxon>
        <taxon>Diversisporales</taxon>
        <taxon>Gigasporaceae</taxon>
        <taxon>Cetraspora</taxon>
    </lineage>
</organism>
<feature type="non-terminal residue" evidence="1">
    <location>
        <position position="424"/>
    </location>
</feature>
<reference evidence="1" key="1">
    <citation type="submission" date="2021-06" db="EMBL/GenBank/DDBJ databases">
        <authorList>
            <person name="Kallberg Y."/>
            <person name="Tangrot J."/>
            <person name="Rosling A."/>
        </authorList>
    </citation>
    <scope>NUCLEOTIDE SEQUENCE</scope>
    <source>
        <strain evidence="1">28 12/20/2015</strain>
    </source>
</reference>
<keyword evidence="2" id="KW-1185">Reference proteome</keyword>
<dbReference type="EMBL" id="CAJVPW010006382">
    <property type="protein sequence ID" value="CAG8568236.1"/>
    <property type="molecule type" value="Genomic_DNA"/>
</dbReference>
<protein>
    <submittedName>
        <fullName evidence="1">9506_t:CDS:1</fullName>
    </submittedName>
</protein>
<accession>A0ACA9M556</accession>
<dbReference type="Proteomes" id="UP000789366">
    <property type="component" value="Unassembled WGS sequence"/>
</dbReference>
<proteinExistence type="predicted"/>
<comment type="caution">
    <text evidence="1">The sequence shown here is derived from an EMBL/GenBank/DDBJ whole genome shotgun (WGS) entry which is preliminary data.</text>
</comment>
<name>A0ACA9M556_9GLOM</name>